<dbReference type="SUPFAM" id="SSF46785">
    <property type="entry name" value="Winged helix' DNA-binding domain"/>
    <property type="match status" value="1"/>
</dbReference>
<keyword evidence="6" id="KW-1185">Reference proteome</keyword>
<reference evidence="5 6" key="1">
    <citation type="submission" date="2023-07" db="EMBL/GenBank/DDBJ databases">
        <title>Comparative genomics of wheat-associated soil bacteria to identify genetic determinants of phenazine resistance.</title>
        <authorList>
            <person name="Mouncey N."/>
        </authorList>
    </citation>
    <scope>NUCLEOTIDE SEQUENCE [LARGE SCALE GENOMIC DNA]</scope>
    <source>
        <strain evidence="5 6">W1I3</strain>
    </source>
</reference>
<dbReference type="InterPro" id="IPR036388">
    <property type="entry name" value="WH-like_DNA-bd_sf"/>
</dbReference>
<dbReference type="Gene3D" id="1.10.10.10">
    <property type="entry name" value="Winged helix-like DNA-binding domain superfamily/Winged helix DNA-binding domain"/>
    <property type="match status" value="1"/>
</dbReference>
<dbReference type="PRINTS" id="PR00033">
    <property type="entry name" value="HTHASNC"/>
</dbReference>
<dbReference type="InterPro" id="IPR036390">
    <property type="entry name" value="WH_DNA-bd_sf"/>
</dbReference>
<evidence type="ECO:0000256" key="1">
    <source>
        <dbReference type="ARBA" id="ARBA00023015"/>
    </source>
</evidence>
<dbReference type="PANTHER" id="PTHR30154">
    <property type="entry name" value="LEUCINE-RESPONSIVE REGULATORY PROTEIN"/>
    <property type="match status" value="1"/>
</dbReference>
<name>A0ABU0PL30_9MICC</name>
<dbReference type="PROSITE" id="PS50956">
    <property type="entry name" value="HTH_ASNC_2"/>
    <property type="match status" value="1"/>
</dbReference>
<dbReference type="InterPro" id="IPR019887">
    <property type="entry name" value="Tscrpt_reg_AsnC/Lrp_C"/>
</dbReference>
<dbReference type="Pfam" id="PF13404">
    <property type="entry name" value="HTH_AsnC-type"/>
    <property type="match status" value="1"/>
</dbReference>
<keyword evidence="3" id="KW-0804">Transcription</keyword>
<dbReference type="SUPFAM" id="SSF54909">
    <property type="entry name" value="Dimeric alpha+beta barrel"/>
    <property type="match status" value="1"/>
</dbReference>
<dbReference type="PANTHER" id="PTHR30154:SF34">
    <property type="entry name" value="TRANSCRIPTIONAL REGULATOR AZLB"/>
    <property type="match status" value="1"/>
</dbReference>
<gene>
    <name evidence="5" type="ORF">QFZ36_001532</name>
</gene>
<protein>
    <submittedName>
        <fullName evidence="5">DNA-binding Lrp family transcriptional regulator</fullName>
    </submittedName>
</protein>
<keyword evidence="2 5" id="KW-0238">DNA-binding</keyword>
<dbReference type="Pfam" id="PF01037">
    <property type="entry name" value="AsnC_trans_reg"/>
    <property type="match status" value="1"/>
</dbReference>
<dbReference type="InterPro" id="IPR011008">
    <property type="entry name" value="Dimeric_a/b-barrel"/>
</dbReference>
<evidence type="ECO:0000256" key="3">
    <source>
        <dbReference type="ARBA" id="ARBA00023163"/>
    </source>
</evidence>
<evidence type="ECO:0000259" key="4">
    <source>
        <dbReference type="PROSITE" id="PS50956"/>
    </source>
</evidence>
<feature type="domain" description="HTH asnC-type" evidence="4">
    <location>
        <begin position="13"/>
        <end position="74"/>
    </location>
</feature>
<evidence type="ECO:0000313" key="5">
    <source>
        <dbReference type="EMBL" id="MDQ0673971.1"/>
    </source>
</evidence>
<dbReference type="EMBL" id="JAUSXB010000001">
    <property type="protein sequence ID" value="MDQ0673971.1"/>
    <property type="molecule type" value="Genomic_DNA"/>
</dbReference>
<evidence type="ECO:0000313" key="6">
    <source>
        <dbReference type="Proteomes" id="UP001236806"/>
    </source>
</evidence>
<dbReference type="SMART" id="SM00344">
    <property type="entry name" value="HTH_ASNC"/>
    <property type="match status" value="1"/>
</dbReference>
<dbReference type="InterPro" id="IPR019888">
    <property type="entry name" value="Tscrpt_reg_AsnC-like"/>
</dbReference>
<proteinExistence type="predicted"/>
<evidence type="ECO:0000256" key="2">
    <source>
        <dbReference type="ARBA" id="ARBA00023125"/>
    </source>
</evidence>
<dbReference type="RefSeq" id="WP_306635222.1">
    <property type="nucleotide sequence ID" value="NZ_JAUSXB010000001.1"/>
</dbReference>
<organism evidence="5 6">
    <name type="scientific">Pseudarthrobacter siccitolerans</name>
    <dbReference type="NCBI Taxonomy" id="861266"/>
    <lineage>
        <taxon>Bacteria</taxon>
        <taxon>Bacillati</taxon>
        <taxon>Actinomycetota</taxon>
        <taxon>Actinomycetes</taxon>
        <taxon>Micrococcales</taxon>
        <taxon>Micrococcaceae</taxon>
        <taxon>Pseudarthrobacter</taxon>
    </lineage>
</organism>
<comment type="caution">
    <text evidence="5">The sequence shown here is derived from an EMBL/GenBank/DDBJ whole genome shotgun (WGS) entry which is preliminary data.</text>
</comment>
<dbReference type="Proteomes" id="UP001236806">
    <property type="component" value="Unassembled WGS sequence"/>
</dbReference>
<dbReference type="GO" id="GO:0003677">
    <property type="term" value="F:DNA binding"/>
    <property type="evidence" value="ECO:0007669"/>
    <property type="project" value="UniProtKB-KW"/>
</dbReference>
<dbReference type="InterPro" id="IPR000485">
    <property type="entry name" value="AsnC-type_HTH_dom"/>
</dbReference>
<dbReference type="Gene3D" id="3.30.70.920">
    <property type="match status" value="1"/>
</dbReference>
<sequence>MATRDGGTEPVPLDDIDRSIISELTRDGRMSVTQVAENVHISRAHAYTRIGRLTSEGVLSKFTALVDPIKAGLRSSAYVTLKLKQDAWRELRDQLGAIPEVHHVALVGGDFDVILLVRAVDNIDLRRVIFDQLQSMPGVLDTQTFLVFEDVDTR</sequence>
<accession>A0ABU0PL30</accession>
<keyword evidence="1" id="KW-0805">Transcription regulation</keyword>